<dbReference type="Pfam" id="PF00168">
    <property type="entry name" value="C2"/>
    <property type="match status" value="1"/>
</dbReference>
<dbReference type="GO" id="GO:0042734">
    <property type="term" value="C:presynaptic membrane"/>
    <property type="evidence" value="ECO:0007669"/>
    <property type="project" value="TreeGrafter"/>
</dbReference>
<dbReference type="Proteomes" id="UP000324222">
    <property type="component" value="Unassembled WGS sequence"/>
</dbReference>
<dbReference type="InterPro" id="IPR000008">
    <property type="entry name" value="C2_dom"/>
</dbReference>
<organism evidence="5 6">
    <name type="scientific">Portunus trituberculatus</name>
    <name type="common">Swimming crab</name>
    <name type="synonym">Neptunus trituberculatus</name>
    <dbReference type="NCBI Taxonomy" id="210409"/>
    <lineage>
        <taxon>Eukaryota</taxon>
        <taxon>Metazoa</taxon>
        <taxon>Ecdysozoa</taxon>
        <taxon>Arthropoda</taxon>
        <taxon>Crustacea</taxon>
        <taxon>Multicrustacea</taxon>
        <taxon>Malacostraca</taxon>
        <taxon>Eumalacostraca</taxon>
        <taxon>Eucarida</taxon>
        <taxon>Decapoda</taxon>
        <taxon>Pleocyemata</taxon>
        <taxon>Brachyura</taxon>
        <taxon>Eubrachyura</taxon>
        <taxon>Portunoidea</taxon>
        <taxon>Portunidae</taxon>
        <taxon>Portuninae</taxon>
        <taxon>Portunus</taxon>
    </lineage>
</organism>
<evidence type="ECO:0000256" key="3">
    <source>
        <dbReference type="SAM" id="MobiDB-lite"/>
    </source>
</evidence>
<dbReference type="GO" id="GO:0048791">
    <property type="term" value="P:calcium ion-regulated exocytosis of neurotransmitter"/>
    <property type="evidence" value="ECO:0007669"/>
    <property type="project" value="TreeGrafter"/>
</dbReference>
<dbReference type="InterPro" id="IPR039032">
    <property type="entry name" value="Rim-like"/>
</dbReference>
<accession>A0A5B7DV20</accession>
<dbReference type="GO" id="GO:0042391">
    <property type="term" value="P:regulation of membrane potential"/>
    <property type="evidence" value="ECO:0007669"/>
    <property type="project" value="TreeGrafter"/>
</dbReference>
<proteinExistence type="predicted"/>
<dbReference type="GO" id="GO:0050806">
    <property type="term" value="P:positive regulation of synaptic transmission"/>
    <property type="evidence" value="ECO:0007669"/>
    <property type="project" value="TreeGrafter"/>
</dbReference>
<feature type="compositionally biased region" description="Acidic residues" evidence="3">
    <location>
        <begin position="47"/>
        <end position="83"/>
    </location>
</feature>
<gene>
    <name evidence="5" type="primary">Rims1</name>
    <name evidence="5" type="ORF">E2C01_017890</name>
</gene>
<evidence type="ECO:0000256" key="2">
    <source>
        <dbReference type="ARBA" id="ARBA00034103"/>
    </source>
</evidence>
<evidence type="ECO:0000313" key="5">
    <source>
        <dbReference type="EMBL" id="MPC24796.1"/>
    </source>
</evidence>
<reference evidence="5 6" key="1">
    <citation type="submission" date="2019-05" db="EMBL/GenBank/DDBJ databases">
        <title>Another draft genome of Portunus trituberculatus and its Hox gene families provides insights of decapod evolution.</title>
        <authorList>
            <person name="Jeong J.-H."/>
            <person name="Song I."/>
            <person name="Kim S."/>
            <person name="Choi T."/>
            <person name="Kim D."/>
            <person name="Ryu S."/>
            <person name="Kim W."/>
        </authorList>
    </citation>
    <scope>NUCLEOTIDE SEQUENCE [LARGE SCALE GENOMIC DNA]</scope>
    <source>
        <tissue evidence="5">Muscle</tissue>
    </source>
</reference>
<feature type="region of interest" description="Disordered" evidence="3">
    <location>
        <begin position="1"/>
        <end position="212"/>
    </location>
</feature>
<dbReference type="SUPFAM" id="SSF49562">
    <property type="entry name" value="C2 domain (Calcium/lipid-binding domain, CaLB)"/>
    <property type="match status" value="1"/>
</dbReference>
<dbReference type="GO" id="GO:0031267">
    <property type="term" value="F:small GTPase binding"/>
    <property type="evidence" value="ECO:0007669"/>
    <property type="project" value="InterPro"/>
</dbReference>
<dbReference type="GO" id="GO:0048167">
    <property type="term" value="P:regulation of synaptic plasticity"/>
    <property type="evidence" value="ECO:0007669"/>
    <property type="project" value="TreeGrafter"/>
</dbReference>
<dbReference type="GO" id="GO:0048788">
    <property type="term" value="C:cytoskeleton of presynaptic active zone"/>
    <property type="evidence" value="ECO:0007669"/>
    <property type="project" value="TreeGrafter"/>
</dbReference>
<feature type="compositionally biased region" description="Polar residues" evidence="3">
    <location>
        <begin position="165"/>
        <end position="180"/>
    </location>
</feature>
<dbReference type="AlphaFoldDB" id="A0A5B7DV20"/>
<sequence>MPCVPNSPGEEEAQGENKEAGESQDPGAAEEVEGKPEGGAIAKQGCEEGEVVEEEEAEEALEDEKGEEEVEEVEEEEEVECPEGEYSAEGSTSPQEAVAGGSTTGPTLERMEGSLSDSATGMLTVDGKERRRVTNGKQGPSGGLSKKSSSTSKLSDTEGGRKRSTSGVQRSQEVVPTPTQARLVKQPSKESTDGSMNSISSEGSSRVPSMRLGTDGQLSEFIEGLGQGQLVGRQVLATPALGDIQLSMCERKNKLEVEVIRARGLQSPYVKVYLVAGKKCVAKAKTSTARRTLDPLYQQQLIFHERYQGCVLQVCAACGSRAL</sequence>
<evidence type="ECO:0000259" key="4">
    <source>
        <dbReference type="Pfam" id="PF00168"/>
    </source>
</evidence>
<feature type="domain" description="C2" evidence="4">
    <location>
        <begin position="254"/>
        <end position="314"/>
    </location>
</feature>
<dbReference type="PANTHER" id="PTHR12157:SF21">
    <property type="entry name" value="RAB3 INTERACTING MOLECULE, ISOFORM F"/>
    <property type="match status" value="1"/>
</dbReference>
<keyword evidence="6" id="KW-1185">Reference proteome</keyword>
<dbReference type="InterPro" id="IPR035892">
    <property type="entry name" value="C2_domain_sf"/>
</dbReference>
<evidence type="ECO:0000313" key="6">
    <source>
        <dbReference type="Proteomes" id="UP000324222"/>
    </source>
</evidence>
<evidence type="ECO:0000256" key="1">
    <source>
        <dbReference type="ARBA" id="ARBA00023018"/>
    </source>
</evidence>
<feature type="compositionally biased region" description="Low complexity" evidence="3">
    <location>
        <begin position="143"/>
        <end position="154"/>
    </location>
</feature>
<protein>
    <submittedName>
        <fullName evidence="5">Regulating synaptic membrane exocytosis protein 1</fullName>
    </submittedName>
</protein>
<dbReference type="GO" id="GO:0044325">
    <property type="term" value="F:transmembrane transporter binding"/>
    <property type="evidence" value="ECO:0007669"/>
    <property type="project" value="TreeGrafter"/>
</dbReference>
<dbReference type="Gene3D" id="2.60.40.150">
    <property type="entry name" value="C2 domain"/>
    <property type="match status" value="1"/>
</dbReference>
<name>A0A5B7DV20_PORTR</name>
<keyword evidence="1" id="KW-0770">Synapse</keyword>
<feature type="compositionally biased region" description="Low complexity" evidence="3">
    <location>
        <begin position="195"/>
        <end position="205"/>
    </location>
</feature>
<comment type="subcellular location">
    <subcellularLocation>
        <location evidence="2">Synapse</location>
    </subcellularLocation>
</comment>
<comment type="caution">
    <text evidence="5">The sequence shown here is derived from an EMBL/GenBank/DDBJ whole genome shotgun (WGS) entry which is preliminary data.</text>
</comment>
<dbReference type="EMBL" id="VSRR010001375">
    <property type="protein sequence ID" value="MPC24796.1"/>
    <property type="molecule type" value="Genomic_DNA"/>
</dbReference>
<dbReference type="OrthoDB" id="420032at2759"/>
<dbReference type="PANTHER" id="PTHR12157">
    <property type="entry name" value="REGULATING SYNAPTIC MEMBRANE EXOCYTOSIS PROTEIN"/>
    <property type="match status" value="1"/>
</dbReference>